<dbReference type="Gene3D" id="1.10.10.60">
    <property type="entry name" value="Homeodomain-like"/>
    <property type="match status" value="1"/>
</dbReference>
<gene>
    <name evidence="3" type="ORF">UY3_11589</name>
</gene>
<dbReference type="EMBL" id="KB546018">
    <property type="protein sequence ID" value="EMP31269.1"/>
    <property type="molecule type" value="Genomic_DNA"/>
</dbReference>
<sequence>MMESQNRKRAPAWTEWEVRDLIALWGDESVLSELRSKRRNAQTFEKISKGMKDRGYNRDPQQCRVKLKEFRQAYQKTREANGRSGSEPQTCHFYDELHGIIGGAATTTPPLCFDSVNEISRNRDAHFGDEEDDDEEDEEVEVSAQQASGETVFPESQELFLTLDLEPVPPEPTQGRLLDSPGREGTSGRHHCVQLLPRTGPVLTPSLAPHPSTIHLVRDVDRQLRDFVDQSSATGPQDPISDWTPGRVTTSVGAEPPICSVLVAWEWSLRIQPWFGTRFPDGGTSSGTSGSSYIVGTETGPVVSGSLSLHVLWLFSSGYEVASRVLAAAIRELGPAVMGRESAFQEPVKEGKTSYLHCKCPVPLLYLFGAFSTLSYSCTFKSVDVHMLMRVPLCEPILQNSFQRMSVDFAF</sequence>
<feature type="region of interest" description="Disordered" evidence="1">
    <location>
        <begin position="126"/>
        <end position="149"/>
    </location>
</feature>
<evidence type="ECO:0000313" key="4">
    <source>
        <dbReference type="Proteomes" id="UP000031443"/>
    </source>
</evidence>
<dbReference type="FunFam" id="1.10.10.60:FF:000032">
    <property type="entry name" value="Zinc finger and SCAN domain-containing 20"/>
    <property type="match status" value="1"/>
</dbReference>
<evidence type="ECO:0000259" key="2">
    <source>
        <dbReference type="Pfam" id="PF13837"/>
    </source>
</evidence>
<accession>M7B2I0</accession>
<evidence type="ECO:0000256" key="1">
    <source>
        <dbReference type="SAM" id="MobiDB-lite"/>
    </source>
</evidence>
<feature type="compositionally biased region" description="Acidic residues" evidence="1">
    <location>
        <begin position="129"/>
        <end position="141"/>
    </location>
</feature>
<dbReference type="Proteomes" id="UP000031443">
    <property type="component" value="Unassembled WGS sequence"/>
</dbReference>
<reference evidence="4" key="1">
    <citation type="journal article" date="2013" name="Nat. Genet.">
        <title>The draft genomes of soft-shell turtle and green sea turtle yield insights into the development and evolution of the turtle-specific body plan.</title>
        <authorList>
            <person name="Wang Z."/>
            <person name="Pascual-Anaya J."/>
            <person name="Zadissa A."/>
            <person name="Li W."/>
            <person name="Niimura Y."/>
            <person name="Huang Z."/>
            <person name="Li C."/>
            <person name="White S."/>
            <person name="Xiong Z."/>
            <person name="Fang D."/>
            <person name="Wang B."/>
            <person name="Ming Y."/>
            <person name="Chen Y."/>
            <person name="Zheng Y."/>
            <person name="Kuraku S."/>
            <person name="Pignatelli M."/>
            <person name="Herrero J."/>
            <person name="Beal K."/>
            <person name="Nozawa M."/>
            <person name="Li Q."/>
            <person name="Wang J."/>
            <person name="Zhang H."/>
            <person name="Yu L."/>
            <person name="Shigenobu S."/>
            <person name="Wang J."/>
            <person name="Liu J."/>
            <person name="Flicek P."/>
            <person name="Searle S."/>
            <person name="Wang J."/>
            <person name="Kuratani S."/>
            <person name="Yin Y."/>
            <person name="Aken B."/>
            <person name="Zhang G."/>
            <person name="Irie N."/>
        </authorList>
    </citation>
    <scope>NUCLEOTIDE SEQUENCE [LARGE SCALE GENOMIC DNA]</scope>
</reference>
<organism evidence="3 4">
    <name type="scientific">Chelonia mydas</name>
    <name type="common">Green sea-turtle</name>
    <name type="synonym">Chelonia agassizi</name>
    <dbReference type="NCBI Taxonomy" id="8469"/>
    <lineage>
        <taxon>Eukaryota</taxon>
        <taxon>Metazoa</taxon>
        <taxon>Chordata</taxon>
        <taxon>Craniata</taxon>
        <taxon>Vertebrata</taxon>
        <taxon>Euteleostomi</taxon>
        <taxon>Archelosauria</taxon>
        <taxon>Testudinata</taxon>
        <taxon>Testudines</taxon>
        <taxon>Cryptodira</taxon>
        <taxon>Durocryptodira</taxon>
        <taxon>Americhelydia</taxon>
        <taxon>Chelonioidea</taxon>
        <taxon>Cheloniidae</taxon>
        <taxon>Chelonia</taxon>
    </lineage>
</organism>
<feature type="domain" description="Myb/SANT-like DNA-binding" evidence="2">
    <location>
        <begin position="12"/>
        <end position="98"/>
    </location>
</feature>
<evidence type="ECO:0000313" key="3">
    <source>
        <dbReference type="EMBL" id="EMP31269.1"/>
    </source>
</evidence>
<dbReference type="InterPro" id="IPR044822">
    <property type="entry name" value="Myb_DNA-bind_4"/>
</dbReference>
<name>M7B2I0_CHEMY</name>
<dbReference type="Pfam" id="PF13837">
    <property type="entry name" value="Myb_DNA-bind_4"/>
    <property type="match status" value="1"/>
</dbReference>
<proteinExistence type="predicted"/>
<dbReference type="AlphaFoldDB" id="M7B2I0"/>
<keyword evidence="4" id="KW-1185">Reference proteome</keyword>
<protein>
    <recommendedName>
        <fullName evidence="2">Myb/SANT-like DNA-binding domain-containing protein</fullName>
    </recommendedName>
</protein>
<dbReference type="PANTHER" id="PTHR47595:SF1">
    <property type="entry name" value="MYB_SANT-LIKE DNA-BINDING DOMAIN-CONTAINING PROTEIN"/>
    <property type="match status" value="1"/>
</dbReference>
<dbReference type="PANTHER" id="PTHR47595">
    <property type="entry name" value="HEAT SHOCK 70 KDA PROTEIN 14"/>
    <property type="match status" value="1"/>
</dbReference>